<evidence type="ECO:0000256" key="7">
    <source>
        <dbReference type="ARBA" id="ARBA00022989"/>
    </source>
</evidence>
<keyword evidence="10 12" id="KW-0675">Receptor</keyword>
<dbReference type="SUPFAM" id="SSF81321">
    <property type="entry name" value="Family A G protein-coupled receptor-like"/>
    <property type="match status" value="1"/>
</dbReference>
<feature type="transmembrane region" description="Helical" evidence="12">
    <location>
        <begin position="221"/>
        <end position="241"/>
    </location>
</feature>
<evidence type="ECO:0000313" key="15">
    <source>
        <dbReference type="Proteomes" id="UP001066276"/>
    </source>
</evidence>
<accession>A0AAV7R038</accession>
<feature type="transmembrane region" description="Helical" evidence="12">
    <location>
        <begin position="76"/>
        <end position="97"/>
    </location>
</feature>
<dbReference type="Pfam" id="PF03402">
    <property type="entry name" value="V1R"/>
    <property type="match status" value="1"/>
</dbReference>
<dbReference type="GO" id="GO:0016503">
    <property type="term" value="F:pheromone receptor activity"/>
    <property type="evidence" value="ECO:0007669"/>
    <property type="project" value="InterPro"/>
</dbReference>
<gene>
    <name evidence="14" type="ORF">NDU88_011944</name>
</gene>
<comment type="subcellular location">
    <subcellularLocation>
        <location evidence="1 12">Cell membrane</location>
        <topology evidence="1 12">Multi-pass membrane protein</topology>
    </subcellularLocation>
</comment>
<evidence type="ECO:0000313" key="14">
    <source>
        <dbReference type="EMBL" id="KAJ1145658.1"/>
    </source>
</evidence>
<evidence type="ECO:0000256" key="4">
    <source>
        <dbReference type="ARBA" id="ARBA00022507"/>
    </source>
</evidence>
<keyword evidence="4 12" id="KW-0589">Pheromone response</keyword>
<sequence length="291" mass="32434">MERLMAGMAYISLLLLALLANSLLLLCFYGERGLSANDWILVNLSVANILSSVTRNVFACLTIFGVKGLCQVDLFFLAIALYLTAYCNCFLSLNQTLQVLKFKSTWVMRQTLRLRQHLTLTLVSIWGLCMLPAIHVAASTNFYTNTTSRDRRTVLGKCTLPIGLVSKVSHIVLGDVIPLTIFLGSSLILIQKLWKHKRQIQAAGLAQAGWRNAKEKRATKTVLMLLAFYMSVWGCNYALGFVRDSPSVWEPKVITKTAYAIISALIIIQGSSKMRAKVLKVLQICPPYPSR</sequence>
<evidence type="ECO:0000256" key="2">
    <source>
        <dbReference type="ARBA" id="ARBA00010663"/>
    </source>
</evidence>
<evidence type="ECO:0000256" key="8">
    <source>
        <dbReference type="ARBA" id="ARBA00023040"/>
    </source>
</evidence>
<dbReference type="PANTHER" id="PTHR11394:SF137">
    <property type="entry name" value="C-X-C CHEMOKINE RECEPTOR TYPE 3 ISOFORM X1-RELATED"/>
    <property type="match status" value="1"/>
</dbReference>
<feature type="domain" description="G-protein coupled receptors family 1 profile" evidence="13">
    <location>
        <begin position="20"/>
        <end position="233"/>
    </location>
</feature>
<dbReference type="PANTHER" id="PTHR11394">
    <property type="entry name" value="TASTE RECEPTOR TYPE 2"/>
    <property type="match status" value="1"/>
</dbReference>
<dbReference type="Proteomes" id="UP001066276">
    <property type="component" value="Chromosome 6"/>
</dbReference>
<proteinExistence type="inferred from homology"/>
<dbReference type="PROSITE" id="PS50262">
    <property type="entry name" value="G_PROTEIN_RECEP_F1_2"/>
    <property type="match status" value="1"/>
</dbReference>
<evidence type="ECO:0000256" key="5">
    <source>
        <dbReference type="ARBA" id="ARBA00022606"/>
    </source>
</evidence>
<evidence type="ECO:0000256" key="9">
    <source>
        <dbReference type="ARBA" id="ARBA00023136"/>
    </source>
</evidence>
<protein>
    <recommendedName>
        <fullName evidence="12">Vomeronasal type-1 receptor</fullName>
    </recommendedName>
</protein>
<evidence type="ECO:0000256" key="12">
    <source>
        <dbReference type="RuleBase" id="RU364061"/>
    </source>
</evidence>
<dbReference type="GO" id="GO:0005886">
    <property type="term" value="C:plasma membrane"/>
    <property type="evidence" value="ECO:0007669"/>
    <property type="project" value="UniProtKB-SubCell"/>
</dbReference>
<keyword evidence="3 12" id="KW-1003">Cell membrane</keyword>
<feature type="transmembrane region" description="Helical" evidence="12">
    <location>
        <begin position="118"/>
        <end position="138"/>
    </location>
</feature>
<dbReference type="InterPro" id="IPR000276">
    <property type="entry name" value="GPCR_Rhodpsn"/>
</dbReference>
<feature type="transmembrane region" description="Helical" evidence="12">
    <location>
        <begin position="253"/>
        <end position="270"/>
    </location>
</feature>
<organism evidence="14 15">
    <name type="scientific">Pleurodeles waltl</name>
    <name type="common">Iberian ribbed newt</name>
    <dbReference type="NCBI Taxonomy" id="8319"/>
    <lineage>
        <taxon>Eukaryota</taxon>
        <taxon>Metazoa</taxon>
        <taxon>Chordata</taxon>
        <taxon>Craniata</taxon>
        <taxon>Vertebrata</taxon>
        <taxon>Euteleostomi</taxon>
        <taxon>Amphibia</taxon>
        <taxon>Batrachia</taxon>
        <taxon>Caudata</taxon>
        <taxon>Salamandroidea</taxon>
        <taxon>Salamandridae</taxon>
        <taxon>Pleurodelinae</taxon>
        <taxon>Pleurodeles</taxon>
    </lineage>
</organism>
<keyword evidence="5" id="KW-0716">Sensory transduction</keyword>
<dbReference type="PRINTS" id="PR00237">
    <property type="entry name" value="GPCRRHODOPSN"/>
</dbReference>
<evidence type="ECO:0000256" key="3">
    <source>
        <dbReference type="ARBA" id="ARBA00022475"/>
    </source>
</evidence>
<feature type="transmembrane region" description="Helical" evidence="12">
    <location>
        <begin position="6"/>
        <end position="29"/>
    </location>
</feature>
<keyword evidence="9 12" id="KW-0472">Membrane</keyword>
<dbReference type="GO" id="GO:0019236">
    <property type="term" value="P:response to pheromone"/>
    <property type="evidence" value="ECO:0007669"/>
    <property type="project" value="UniProtKB-KW"/>
</dbReference>
<evidence type="ECO:0000256" key="6">
    <source>
        <dbReference type="ARBA" id="ARBA00022692"/>
    </source>
</evidence>
<dbReference type="InterPro" id="IPR017452">
    <property type="entry name" value="GPCR_Rhodpsn_7TM"/>
</dbReference>
<evidence type="ECO:0000256" key="10">
    <source>
        <dbReference type="ARBA" id="ARBA00023170"/>
    </source>
</evidence>
<feature type="transmembrane region" description="Helical" evidence="12">
    <location>
        <begin position="171"/>
        <end position="190"/>
    </location>
</feature>
<dbReference type="InterPro" id="IPR004072">
    <property type="entry name" value="Vmron_rcpt_1"/>
</dbReference>
<dbReference type="Gene3D" id="1.20.1070.10">
    <property type="entry name" value="Rhodopsin 7-helix transmembrane proteins"/>
    <property type="match status" value="1"/>
</dbReference>
<reference evidence="14" key="1">
    <citation type="journal article" date="2022" name="bioRxiv">
        <title>Sequencing and chromosome-scale assembly of the giantPleurodeles waltlgenome.</title>
        <authorList>
            <person name="Brown T."/>
            <person name="Elewa A."/>
            <person name="Iarovenko S."/>
            <person name="Subramanian E."/>
            <person name="Araus A.J."/>
            <person name="Petzold A."/>
            <person name="Susuki M."/>
            <person name="Suzuki K.-i.T."/>
            <person name="Hayashi T."/>
            <person name="Toyoda A."/>
            <person name="Oliveira C."/>
            <person name="Osipova E."/>
            <person name="Leigh N.D."/>
            <person name="Simon A."/>
            <person name="Yun M.H."/>
        </authorList>
    </citation>
    <scope>NUCLEOTIDE SEQUENCE</scope>
    <source>
        <strain evidence="14">20211129_DDA</strain>
        <tissue evidence="14">Liver</tissue>
    </source>
</reference>
<keyword evidence="6 12" id="KW-0812">Transmembrane</keyword>
<keyword evidence="7 12" id="KW-1133">Transmembrane helix</keyword>
<keyword evidence="11 12" id="KW-0807">Transducer</keyword>
<evidence type="ECO:0000256" key="1">
    <source>
        <dbReference type="ARBA" id="ARBA00004651"/>
    </source>
</evidence>
<dbReference type="AlphaFoldDB" id="A0AAV7R038"/>
<comment type="similarity">
    <text evidence="2 12">Belongs to the G-protein coupled receptor 1 family.</text>
</comment>
<keyword evidence="15" id="KW-1185">Reference proteome</keyword>
<dbReference type="EMBL" id="JANPWB010000010">
    <property type="protein sequence ID" value="KAJ1145658.1"/>
    <property type="molecule type" value="Genomic_DNA"/>
</dbReference>
<name>A0AAV7R038_PLEWA</name>
<evidence type="ECO:0000256" key="11">
    <source>
        <dbReference type="ARBA" id="ARBA00023224"/>
    </source>
</evidence>
<keyword evidence="8 12" id="KW-0297">G-protein coupled receptor</keyword>
<evidence type="ECO:0000259" key="13">
    <source>
        <dbReference type="PROSITE" id="PS50262"/>
    </source>
</evidence>
<comment type="caution">
    <text evidence="14">The sequence shown here is derived from an EMBL/GenBank/DDBJ whole genome shotgun (WGS) entry which is preliminary data.</text>
</comment>